<proteinExistence type="predicted"/>
<gene>
    <name evidence="3" type="primary">CSON000524</name>
</gene>
<dbReference type="EMBL" id="UFQS01001086">
    <property type="protein sequence ID" value="SSX08916.1"/>
    <property type="molecule type" value="Genomic_DNA"/>
</dbReference>
<feature type="transmembrane region" description="Helical" evidence="1">
    <location>
        <begin position="73"/>
        <end position="94"/>
    </location>
</feature>
<dbReference type="EMBL" id="UFQT01001086">
    <property type="protein sequence ID" value="SSX28827.1"/>
    <property type="molecule type" value="Genomic_DNA"/>
</dbReference>
<name>A0A336MKD8_CULSO</name>
<feature type="transmembrane region" description="Helical" evidence="1">
    <location>
        <begin position="43"/>
        <end position="67"/>
    </location>
</feature>
<evidence type="ECO:0000313" key="2">
    <source>
        <dbReference type="EMBL" id="SSX08916.1"/>
    </source>
</evidence>
<reference evidence="2" key="1">
    <citation type="submission" date="2018-04" db="EMBL/GenBank/DDBJ databases">
        <authorList>
            <person name="Go L.Y."/>
            <person name="Mitchell J.A."/>
        </authorList>
    </citation>
    <scope>NUCLEOTIDE SEQUENCE</scope>
    <source>
        <tissue evidence="2">Whole organism</tissue>
    </source>
</reference>
<keyword evidence="1" id="KW-1133">Transmembrane helix</keyword>
<dbReference type="AlphaFoldDB" id="A0A336MKD8"/>
<evidence type="ECO:0000313" key="3">
    <source>
        <dbReference type="EMBL" id="SSX28827.1"/>
    </source>
</evidence>
<organism evidence="3">
    <name type="scientific">Culicoides sonorensis</name>
    <name type="common">Biting midge</name>
    <dbReference type="NCBI Taxonomy" id="179676"/>
    <lineage>
        <taxon>Eukaryota</taxon>
        <taxon>Metazoa</taxon>
        <taxon>Ecdysozoa</taxon>
        <taxon>Arthropoda</taxon>
        <taxon>Hexapoda</taxon>
        <taxon>Insecta</taxon>
        <taxon>Pterygota</taxon>
        <taxon>Neoptera</taxon>
        <taxon>Endopterygota</taxon>
        <taxon>Diptera</taxon>
        <taxon>Nematocera</taxon>
        <taxon>Chironomoidea</taxon>
        <taxon>Ceratopogonidae</taxon>
        <taxon>Ceratopogoninae</taxon>
        <taxon>Culicoides</taxon>
        <taxon>Monoculicoides</taxon>
    </lineage>
</organism>
<sequence>MCFPLSALPKQCLAIFNVLSYMGSGRTALDNGAIEDKDHSMEIFGSIIVAVLGVILLVVLIAFLVLFNTLTGLIFLIVFIFHSWFLLTVNTFYLQLSEEIQQSEPLQKSDVEKEMVP</sequence>
<accession>A0A336MKD8</accession>
<reference evidence="3" key="2">
    <citation type="submission" date="2018-07" db="EMBL/GenBank/DDBJ databases">
        <authorList>
            <person name="Quirk P.G."/>
            <person name="Krulwich T.A."/>
        </authorList>
    </citation>
    <scope>NUCLEOTIDE SEQUENCE</scope>
</reference>
<protein>
    <submittedName>
        <fullName evidence="3">CSON000524 protein</fullName>
    </submittedName>
</protein>
<evidence type="ECO:0000256" key="1">
    <source>
        <dbReference type="SAM" id="Phobius"/>
    </source>
</evidence>
<keyword evidence="1" id="KW-0812">Transmembrane</keyword>
<dbReference type="VEuPathDB" id="VectorBase:CSON000524"/>
<keyword evidence="1" id="KW-0472">Membrane</keyword>